<protein>
    <submittedName>
        <fullName evidence="2">Leucine Rich repeats (2 copies)</fullName>
    </submittedName>
</protein>
<name>A0A518E4F5_9BACT</name>
<dbReference type="OrthoDB" id="232968at2"/>
<evidence type="ECO:0000313" key="2">
    <source>
        <dbReference type="EMBL" id="QDU98960.1"/>
    </source>
</evidence>
<dbReference type="GO" id="GO:0031146">
    <property type="term" value="P:SCF-dependent proteasomal ubiquitin-dependent protein catabolic process"/>
    <property type="evidence" value="ECO:0007669"/>
    <property type="project" value="TreeGrafter"/>
</dbReference>
<dbReference type="Proteomes" id="UP000317648">
    <property type="component" value="Chromosome"/>
</dbReference>
<keyword evidence="3" id="KW-1185">Reference proteome</keyword>
<feature type="chain" id="PRO_5022225714" evidence="1">
    <location>
        <begin position="42"/>
        <end position="354"/>
    </location>
</feature>
<dbReference type="AlphaFoldDB" id="A0A518E4F5"/>
<keyword evidence="1" id="KW-0732">Signal</keyword>
<dbReference type="InterPro" id="IPR032675">
    <property type="entry name" value="LRR_dom_sf"/>
</dbReference>
<dbReference type="GO" id="GO:0019005">
    <property type="term" value="C:SCF ubiquitin ligase complex"/>
    <property type="evidence" value="ECO:0007669"/>
    <property type="project" value="TreeGrafter"/>
</dbReference>
<reference evidence="2 3" key="1">
    <citation type="submission" date="2019-02" db="EMBL/GenBank/DDBJ databases">
        <title>Deep-cultivation of Planctomycetes and their phenomic and genomic characterization uncovers novel biology.</title>
        <authorList>
            <person name="Wiegand S."/>
            <person name="Jogler M."/>
            <person name="Boedeker C."/>
            <person name="Pinto D."/>
            <person name="Vollmers J."/>
            <person name="Rivas-Marin E."/>
            <person name="Kohn T."/>
            <person name="Peeters S.H."/>
            <person name="Heuer A."/>
            <person name="Rast P."/>
            <person name="Oberbeckmann S."/>
            <person name="Bunk B."/>
            <person name="Jeske O."/>
            <person name="Meyerdierks A."/>
            <person name="Storesund J.E."/>
            <person name="Kallscheuer N."/>
            <person name="Luecker S."/>
            <person name="Lage O.M."/>
            <person name="Pohl T."/>
            <person name="Merkel B.J."/>
            <person name="Hornburger P."/>
            <person name="Mueller R.-W."/>
            <person name="Bruemmer F."/>
            <person name="Labrenz M."/>
            <person name="Spormann A.M."/>
            <person name="Op den Camp H."/>
            <person name="Overmann J."/>
            <person name="Amann R."/>
            <person name="Jetten M.S.M."/>
            <person name="Mascher T."/>
            <person name="Medema M.H."/>
            <person name="Devos D.P."/>
            <person name="Kaster A.-K."/>
            <person name="Ovreas L."/>
            <person name="Rohde M."/>
            <person name="Galperin M.Y."/>
            <person name="Jogler C."/>
        </authorList>
    </citation>
    <scope>NUCLEOTIDE SEQUENCE [LARGE SCALE GENOMIC DNA]</scope>
    <source>
        <strain evidence="2 3">Pla85_3_4</strain>
    </source>
</reference>
<dbReference type="Pfam" id="PF13516">
    <property type="entry name" value="LRR_6"/>
    <property type="match status" value="1"/>
</dbReference>
<gene>
    <name evidence="2" type="ORF">Pla8534_68710</name>
</gene>
<dbReference type="KEGG" id="lcre:Pla8534_68710"/>
<dbReference type="SUPFAM" id="SSF52047">
    <property type="entry name" value="RNI-like"/>
    <property type="match status" value="1"/>
</dbReference>
<dbReference type="Gene3D" id="3.80.10.10">
    <property type="entry name" value="Ribonuclease Inhibitor"/>
    <property type="match status" value="2"/>
</dbReference>
<feature type="signal peptide" evidence="1">
    <location>
        <begin position="1"/>
        <end position="41"/>
    </location>
</feature>
<dbReference type="PANTHER" id="PTHR13318">
    <property type="entry name" value="PARTNER OF PAIRED, ISOFORM B-RELATED"/>
    <property type="match status" value="1"/>
</dbReference>
<proteinExistence type="predicted"/>
<evidence type="ECO:0000256" key="1">
    <source>
        <dbReference type="SAM" id="SignalP"/>
    </source>
</evidence>
<dbReference type="EMBL" id="CP036433">
    <property type="protein sequence ID" value="QDU98960.1"/>
    <property type="molecule type" value="Genomic_DNA"/>
</dbReference>
<dbReference type="InterPro" id="IPR006553">
    <property type="entry name" value="Leu-rich_rpt_Cys-con_subtyp"/>
</dbReference>
<sequence length="354" mass="38812" precursor="true">MKLSRVPPVLKEKMQLILGKPATTALLAALLFAIAPVPAFALDPDVEAVTRIVEAAHGKVEKTEDGQSLRLVDLAVPGAGPHAHRKDDPYDAAFFEQLGRITALESLNVISTKANDEWIQPLGKLTNLKTLRFTNNGKLTDAGMETFAGLTQLETFSFVGTHITGRAYAKCADWSKVTRVSHRGSRIDDEGLKELCEHLPNVESISLAHAHFTDAGAPHLAKLTKLKGLEIGASEATSQSLAHIARLPLEYLQLGEGFYSPESIPFIKDLGSLRRLTITNVQKFTDSDLQAIADMKQLEQLELGRIELSEARLAIFQNFTHLKSLRLIPVKVPFTAETQAQVKALLPQVEITFQ</sequence>
<dbReference type="SMART" id="SM00367">
    <property type="entry name" value="LRR_CC"/>
    <property type="match status" value="2"/>
</dbReference>
<accession>A0A518E4F5</accession>
<dbReference type="InterPro" id="IPR001611">
    <property type="entry name" value="Leu-rich_rpt"/>
</dbReference>
<organism evidence="2 3">
    <name type="scientific">Lignipirellula cremea</name>
    <dbReference type="NCBI Taxonomy" id="2528010"/>
    <lineage>
        <taxon>Bacteria</taxon>
        <taxon>Pseudomonadati</taxon>
        <taxon>Planctomycetota</taxon>
        <taxon>Planctomycetia</taxon>
        <taxon>Pirellulales</taxon>
        <taxon>Pirellulaceae</taxon>
        <taxon>Lignipirellula</taxon>
    </lineage>
</organism>
<evidence type="ECO:0000313" key="3">
    <source>
        <dbReference type="Proteomes" id="UP000317648"/>
    </source>
</evidence>